<accession>A0A1S7P1A8</accession>
<dbReference type="Proteomes" id="UP000191987">
    <property type="component" value="Unassembled WGS sequence"/>
</dbReference>
<name>A0A1S7P1A8_9HYPH</name>
<reference evidence="1 2" key="1">
    <citation type="submission" date="2016-01" db="EMBL/GenBank/DDBJ databases">
        <authorList>
            <person name="Oliw E.H."/>
        </authorList>
    </citation>
    <scope>NUCLEOTIDE SEQUENCE [LARGE SCALE GENOMIC DNA]</scope>
    <source>
        <strain evidence="1 2">Zutra 3-1</strain>
    </source>
</reference>
<protein>
    <submittedName>
        <fullName evidence="1">Uncharacterized protein</fullName>
    </submittedName>
</protein>
<dbReference type="EMBL" id="FBWG01000003">
    <property type="protein sequence ID" value="CUX14423.1"/>
    <property type="molecule type" value="Genomic_DNA"/>
</dbReference>
<gene>
    <name evidence="1" type="ORF">AGR7C_Cc110183</name>
</gene>
<evidence type="ECO:0000313" key="2">
    <source>
        <dbReference type="Proteomes" id="UP000191987"/>
    </source>
</evidence>
<proteinExistence type="predicted"/>
<organism evidence="1 2">
    <name type="scientific">Agrobacterium deltaense Zutra 3/1</name>
    <dbReference type="NCBI Taxonomy" id="1183427"/>
    <lineage>
        <taxon>Bacteria</taxon>
        <taxon>Pseudomonadati</taxon>
        <taxon>Pseudomonadota</taxon>
        <taxon>Alphaproteobacteria</taxon>
        <taxon>Hyphomicrobiales</taxon>
        <taxon>Rhizobiaceae</taxon>
        <taxon>Rhizobium/Agrobacterium group</taxon>
        <taxon>Agrobacterium</taxon>
    </lineage>
</organism>
<sequence length="68" mass="8001">MLSPDGYTILPMRRPTTISTLRFFMGRSVSHKSASRQRILREKIAAAFFYYPKGRFGEIFERSRYTCC</sequence>
<evidence type="ECO:0000313" key="1">
    <source>
        <dbReference type="EMBL" id="CUX14423.1"/>
    </source>
</evidence>
<dbReference type="AlphaFoldDB" id="A0A1S7P1A8"/>